<gene>
    <name evidence="2" type="ORF">E2C01_020059</name>
</gene>
<evidence type="ECO:0000256" key="1">
    <source>
        <dbReference type="SAM" id="MobiDB-lite"/>
    </source>
</evidence>
<accession>A0A5B7DZJ1</accession>
<comment type="caution">
    <text evidence="2">The sequence shown here is derived from an EMBL/GenBank/DDBJ whole genome shotgun (WGS) entry which is preliminary data.</text>
</comment>
<sequence>MVPVSAHIKQDERYKPGRQHPRYLPSQHPNSAPHSTLHSTPPSALHSSPLIIPSPSLLPSKPSSPPHARASSILVLSSMSSSLFSLQTFSTTYLSIIPSIPYCPLYSASLLHHFFPPQSSSTPHTSQHHPFCLFSFTPHPFFTPSQPSASHLPPLHLPYCTHILAGRISLYSAFRSIQHSPSPRPSVPLVVVVMGKSDIIGRHGSAQSRATYISNYSGLLRICHELQISRESHGSFRQRFGSVYCRFIHERTENEEEESEEVEDGRRTRRRRVKERKGRRKWKKMKGKK</sequence>
<protein>
    <submittedName>
        <fullName evidence="2">Uncharacterized protein</fullName>
    </submittedName>
</protein>
<feature type="region of interest" description="Disordered" evidence="1">
    <location>
        <begin position="252"/>
        <end position="289"/>
    </location>
</feature>
<name>A0A5B7DZJ1_PORTR</name>
<feature type="compositionally biased region" description="Polar residues" evidence="1">
    <location>
        <begin position="27"/>
        <end position="40"/>
    </location>
</feature>
<feature type="region of interest" description="Disordered" evidence="1">
    <location>
        <begin position="1"/>
        <end position="46"/>
    </location>
</feature>
<feature type="compositionally biased region" description="Acidic residues" evidence="1">
    <location>
        <begin position="253"/>
        <end position="263"/>
    </location>
</feature>
<organism evidence="2 3">
    <name type="scientific">Portunus trituberculatus</name>
    <name type="common">Swimming crab</name>
    <name type="synonym">Neptunus trituberculatus</name>
    <dbReference type="NCBI Taxonomy" id="210409"/>
    <lineage>
        <taxon>Eukaryota</taxon>
        <taxon>Metazoa</taxon>
        <taxon>Ecdysozoa</taxon>
        <taxon>Arthropoda</taxon>
        <taxon>Crustacea</taxon>
        <taxon>Multicrustacea</taxon>
        <taxon>Malacostraca</taxon>
        <taxon>Eumalacostraca</taxon>
        <taxon>Eucarida</taxon>
        <taxon>Decapoda</taxon>
        <taxon>Pleocyemata</taxon>
        <taxon>Brachyura</taxon>
        <taxon>Eubrachyura</taxon>
        <taxon>Portunoidea</taxon>
        <taxon>Portunidae</taxon>
        <taxon>Portuninae</taxon>
        <taxon>Portunus</taxon>
    </lineage>
</organism>
<reference evidence="2 3" key="1">
    <citation type="submission" date="2019-05" db="EMBL/GenBank/DDBJ databases">
        <title>Another draft genome of Portunus trituberculatus and its Hox gene families provides insights of decapod evolution.</title>
        <authorList>
            <person name="Jeong J.-H."/>
            <person name="Song I."/>
            <person name="Kim S."/>
            <person name="Choi T."/>
            <person name="Kim D."/>
            <person name="Ryu S."/>
            <person name="Kim W."/>
        </authorList>
    </citation>
    <scope>NUCLEOTIDE SEQUENCE [LARGE SCALE GENOMIC DNA]</scope>
    <source>
        <tissue evidence="2">Muscle</tissue>
    </source>
</reference>
<evidence type="ECO:0000313" key="2">
    <source>
        <dbReference type="EMBL" id="MPC26908.1"/>
    </source>
</evidence>
<dbReference type="AlphaFoldDB" id="A0A5B7DZJ1"/>
<keyword evidence="3" id="KW-1185">Reference proteome</keyword>
<dbReference type="Proteomes" id="UP000324222">
    <property type="component" value="Unassembled WGS sequence"/>
</dbReference>
<evidence type="ECO:0000313" key="3">
    <source>
        <dbReference type="Proteomes" id="UP000324222"/>
    </source>
</evidence>
<proteinExistence type="predicted"/>
<feature type="compositionally biased region" description="Basic residues" evidence="1">
    <location>
        <begin position="267"/>
        <end position="289"/>
    </location>
</feature>
<dbReference type="EMBL" id="VSRR010001669">
    <property type="protein sequence ID" value="MPC26908.1"/>
    <property type="molecule type" value="Genomic_DNA"/>
</dbReference>